<keyword evidence="2" id="KW-0812">Transmembrane</keyword>
<keyword evidence="2" id="KW-0472">Membrane</keyword>
<keyword evidence="4" id="KW-1185">Reference proteome</keyword>
<evidence type="ECO:0000313" key="3">
    <source>
        <dbReference type="EMBL" id="CBX98556.1"/>
    </source>
</evidence>
<feature type="transmembrane region" description="Helical" evidence="2">
    <location>
        <begin position="83"/>
        <end position="102"/>
    </location>
</feature>
<reference evidence="4" key="1">
    <citation type="journal article" date="2011" name="Nat. Commun.">
        <title>Effector diversification within compartments of the Leptosphaeria maculans genome affected by Repeat-Induced Point mutations.</title>
        <authorList>
            <person name="Rouxel T."/>
            <person name="Grandaubert J."/>
            <person name="Hane J.K."/>
            <person name="Hoede C."/>
            <person name="van de Wouw A.P."/>
            <person name="Couloux A."/>
            <person name="Dominguez V."/>
            <person name="Anthouard V."/>
            <person name="Bally P."/>
            <person name="Bourras S."/>
            <person name="Cozijnsen A.J."/>
            <person name="Ciuffetti L.M."/>
            <person name="Degrave A."/>
            <person name="Dilmaghani A."/>
            <person name="Duret L."/>
            <person name="Fudal I."/>
            <person name="Goodwin S.B."/>
            <person name="Gout L."/>
            <person name="Glaser N."/>
            <person name="Linglin J."/>
            <person name="Kema G.H.J."/>
            <person name="Lapalu N."/>
            <person name="Lawrence C.B."/>
            <person name="May K."/>
            <person name="Meyer M."/>
            <person name="Ollivier B."/>
            <person name="Poulain J."/>
            <person name="Schoch C.L."/>
            <person name="Simon A."/>
            <person name="Spatafora J.W."/>
            <person name="Stachowiak A."/>
            <person name="Turgeon B.G."/>
            <person name="Tyler B.M."/>
            <person name="Vincent D."/>
            <person name="Weissenbach J."/>
            <person name="Amselem J."/>
            <person name="Quesneville H."/>
            <person name="Oliver R.P."/>
            <person name="Wincker P."/>
            <person name="Balesdent M.-H."/>
            <person name="Howlett B.J."/>
        </authorList>
    </citation>
    <scope>NUCLEOTIDE SEQUENCE [LARGE SCALE GENOMIC DNA]</scope>
    <source>
        <strain evidence="4">JN3 / isolate v23.1.3 / race Av1-4-5-6-7-8</strain>
    </source>
</reference>
<feature type="transmembrane region" description="Helical" evidence="2">
    <location>
        <begin position="123"/>
        <end position="148"/>
    </location>
</feature>
<name>E5A4K8_LEPMJ</name>
<dbReference type="HOGENOM" id="CLU_1570907_0_0_1"/>
<accession>E5A4K8</accession>
<proteinExistence type="predicted"/>
<dbReference type="Proteomes" id="UP000002668">
    <property type="component" value="Genome"/>
</dbReference>
<dbReference type="EMBL" id="FP929134">
    <property type="protein sequence ID" value="CBX98556.1"/>
    <property type="molecule type" value="Genomic_DNA"/>
</dbReference>
<protein>
    <submittedName>
        <fullName evidence="3">Predicted protein</fullName>
    </submittedName>
</protein>
<gene>
    <name evidence="3" type="ORF">LEMA_P077950.1</name>
</gene>
<dbReference type="AlphaFoldDB" id="E5A4K8"/>
<evidence type="ECO:0000256" key="1">
    <source>
        <dbReference type="SAM" id="MobiDB-lite"/>
    </source>
</evidence>
<dbReference type="VEuPathDB" id="FungiDB:LEMA_P077950.1"/>
<dbReference type="STRING" id="985895.E5A4K8"/>
<organism evidence="4">
    <name type="scientific">Leptosphaeria maculans (strain JN3 / isolate v23.1.3 / race Av1-4-5-6-7-8)</name>
    <name type="common">Blackleg fungus</name>
    <name type="synonym">Phoma lingam</name>
    <dbReference type="NCBI Taxonomy" id="985895"/>
    <lineage>
        <taxon>Eukaryota</taxon>
        <taxon>Fungi</taxon>
        <taxon>Dikarya</taxon>
        <taxon>Ascomycota</taxon>
        <taxon>Pezizomycotina</taxon>
        <taxon>Dothideomycetes</taxon>
        <taxon>Pleosporomycetidae</taxon>
        <taxon>Pleosporales</taxon>
        <taxon>Pleosporineae</taxon>
        <taxon>Leptosphaeriaceae</taxon>
        <taxon>Plenodomus</taxon>
        <taxon>Plenodomus lingam/Leptosphaeria maculans species complex</taxon>
    </lineage>
</organism>
<evidence type="ECO:0000256" key="2">
    <source>
        <dbReference type="SAM" id="Phobius"/>
    </source>
</evidence>
<feature type="region of interest" description="Disordered" evidence="1">
    <location>
        <begin position="61"/>
        <end position="80"/>
    </location>
</feature>
<dbReference type="OrthoDB" id="4721035at2759"/>
<evidence type="ECO:0000313" key="4">
    <source>
        <dbReference type="Proteomes" id="UP000002668"/>
    </source>
</evidence>
<keyword evidence="2" id="KW-1133">Transmembrane helix</keyword>
<dbReference type="eggNOG" id="ENOG502SHT7">
    <property type="taxonomic scope" value="Eukaryota"/>
</dbReference>
<dbReference type="InParanoid" id="E5A4K8"/>
<sequence>MKFDANMAPSTNTRVLVLRNSHDQTSGLAKKDSGGHAQVYGLAFADTAITQWKHAILRHSQPRRRVTTRQLSPSPQHPPHTPLVTSVYSTLCSALFFIVALVQPKYGRIVSKDGRFSPSSAALLTQFIAKTIELSFVMVFLVFIGQVLSRRASQQKGINLASIAMRSWIL</sequence>